<name>A0AAE0AGV7_9ROSI</name>
<proteinExistence type="predicted"/>
<comment type="caution">
    <text evidence="2">The sequence shown here is derived from an EMBL/GenBank/DDBJ whole genome shotgun (WGS) entry which is preliminary data.</text>
</comment>
<evidence type="ECO:0000313" key="2">
    <source>
        <dbReference type="EMBL" id="KAK3217711.1"/>
    </source>
</evidence>
<evidence type="ECO:0000313" key="3">
    <source>
        <dbReference type="Proteomes" id="UP001281410"/>
    </source>
</evidence>
<dbReference type="AlphaFoldDB" id="A0AAE0AGV7"/>
<dbReference type="Proteomes" id="UP001281410">
    <property type="component" value="Unassembled WGS sequence"/>
</dbReference>
<dbReference type="EMBL" id="JANJYJ010000004">
    <property type="protein sequence ID" value="KAK3217711.1"/>
    <property type="molecule type" value="Genomic_DNA"/>
</dbReference>
<feature type="signal peptide" evidence="1">
    <location>
        <begin position="1"/>
        <end position="26"/>
    </location>
</feature>
<evidence type="ECO:0000256" key="1">
    <source>
        <dbReference type="SAM" id="SignalP"/>
    </source>
</evidence>
<accession>A0AAE0AGV7</accession>
<sequence>MYGWTLDASTNWSMIVFSTLLAGTESKQQKQQTKDYTLPGHAIGTAWAVFKIRIKEGFESEECVQTHNSCESSYRSKFYS</sequence>
<keyword evidence="1" id="KW-0732">Signal</keyword>
<reference evidence="2" key="1">
    <citation type="journal article" date="2023" name="Plant J.">
        <title>Genome sequences and population genomics provide insights into the demographic history, inbreeding, and mutation load of two 'living fossil' tree species of Dipteronia.</title>
        <authorList>
            <person name="Feng Y."/>
            <person name="Comes H.P."/>
            <person name="Chen J."/>
            <person name="Zhu S."/>
            <person name="Lu R."/>
            <person name="Zhang X."/>
            <person name="Li P."/>
            <person name="Qiu J."/>
            <person name="Olsen K.M."/>
            <person name="Qiu Y."/>
        </authorList>
    </citation>
    <scope>NUCLEOTIDE SEQUENCE</scope>
    <source>
        <strain evidence="2">NBL</strain>
    </source>
</reference>
<protein>
    <recommendedName>
        <fullName evidence="4">Secreted protein</fullName>
    </recommendedName>
</protein>
<evidence type="ECO:0008006" key="4">
    <source>
        <dbReference type="Google" id="ProtNLM"/>
    </source>
</evidence>
<gene>
    <name evidence="2" type="ORF">Dsin_011681</name>
</gene>
<feature type="chain" id="PRO_5041927299" description="Secreted protein" evidence="1">
    <location>
        <begin position="27"/>
        <end position="80"/>
    </location>
</feature>
<keyword evidence="3" id="KW-1185">Reference proteome</keyword>
<organism evidence="2 3">
    <name type="scientific">Dipteronia sinensis</name>
    <dbReference type="NCBI Taxonomy" id="43782"/>
    <lineage>
        <taxon>Eukaryota</taxon>
        <taxon>Viridiplantae</taxon>
        <taxon>Streptophyta</taxon>
        <taxon>Embryophyta</taxon>
        <taxon>Tracheophyta</taxon>
        <taxon>Spermatophyta</taxon>
        <taxon>Magnoliopsida</taxon>
        <taxon>eudicotyledons</taxon>
        <taxon>Gunneridae</taxon>
        <taxon>Pentapetalae</taxon>
        <taxon>rosids</taxon>
        <taxon>malvids</taxon>
        <taxon>Sapindales</taxon>
        <taxon>Sapindaceae</taxon>
        <taxon>Hippocastanoideae</taxon>
        <taxon>Acereae</taxon>
        <taxon>Dipteronia</taxon>
    </lineage>
</organism>